<dbReference type="EMBL" id="QFQP01000069">
    <property type="protein sequence ID" value="PZR03856.1"/>
    <property type="molecule type" value="Genomic_DNA"/>
</dbReference>
<feature type="compositionally biased region" description="Gly residues" evidence="1">
    <location>
        <begin position="23"/>
        <end position="61"/>
    </location>
</feature>
<name>A0A2W5SWC3_9BACT</name>
<proteinExistence type="predicted"/>
<comment type="caution">
    <text evidence="2">The sequence shown here is derived from an EMBL/GenBank/DDBJ whole genome shotgun (WGS) entry which is preliminary data.</text>
</comment>
<reference evidence="2 3" key="1">
    <citation type="submission" date="2017-08" db="EMBL/GenBank/DDBJ databases">
        <title>Infants hospitalized years apart are colonized by the same room-sourced microbial strains.</title>
        <authorList>
            <person name="Brooks B."/>
            <person name="Olm M.R."/>
            <person name="Firek B.A."/>
            <person name="Baker R."/>
            <person name="Thomas B.C."/>
            <person name="Morowitz M.J."/>
            <person name="Banfield J.F."/>
        </authorList>
    </citation>
    <scope>NUCLEOTIDE SEQUENCE [LARGE SCALE GENOMIC DNA]</scope>
    <source>
        <strain evidence="2">S2_003_000_R2_14</strain>
    </source>
</reference>
<gene>
    <name evidence="2" type="ORF">DI536_35245</name>
</gene>
<evidence type="ECO:0000313" key="2">
    <source>
        <dbReference type="EMBL" id="PZR03856.1"/>
    </source>
</evidence>
<evidence type="ECO:0000313" key="3">
    <source>
        <dbReference type="Proteomes" id="UP000249061"/>
    </source>
</evidence>
<dbReference type="SUPFAM" id="SSF52317">
    <property type="entry name" value="Class I glutamine amidotransferase-like"/>
    <property type="match status" value="1"/>
</dbReference>
<dbReference type="AlphaFoldDB" id="A0A2W5SWC3"/>
<sequence length="321" mass="32859">MLISLSLAGCNCGGSIQVGGDADGGSSDGGTGAGGGSSGGGSGGGSGVTGGGSGNTGGGTSGPMPEVCDGVDNDGNGIIDDVDVGMDGVCDCLKIATIGYRGQWGSGSVFSNWLDGKSQQGVTALENQTLTPQLLQAFDVIVIQDVRESAMAGVGNGVGRAYAQAEIDALKGWVAAGGGVMTLIGYGDATEVVNVNRLLAPYGLSYGNQQVLGAINGSTRPITNWAMHPLATQVTRVGTDNGYAVNGGGTLVAWDTRDGNVDVARAIEHQSGRVYVWGDEWITYDSEWSAHQDYQVERFWLNSLKWLTAVGRCQVEIPDIN</sequence>
<organism evidence="2 3">
    <name type="scientific">Archangium gephyra</name>
    <dbReference type="NCBI Taxonomy" id="48"/>
    <lineage>
        <taxon>Bacteria</taxon>
        <taxon>Pseudomonadati</taxon>
        <taxon>Myxococcota</taxon>
        <taxon>Myxococcia</taxon>
        <taxon>Myxococcales</taxon>
        <taxon>Cystobacterineae</taxon>
        <taxon>Archangiaceae</taxon>
        <taxon>Archangium</taxon>
    </lineage>
</organism>
<dbReference type="InterPro" id="IPR029062">
    <property type="entry name" value="Class_I_gatase-like"/>
</dbReference>
<protein>
    <submittedName>
        <fullName evidence="2">Uncharacterized protein</fullName>
    </submittedName>
</protein>
<dbReference type="Gene3D" id="3.40.50.880">
    <property type="match status" value="1"/>
</dbReference>
<accession>A0A2W5SWC3</accession>
<dbReference type="Proteomes" id="UP000249061">
    <property type="component" value="Unassembled WGS sequence"/>
</dbReference>
<feature type="region of interest" description="Disordered" evidence="1">
    <location>
        <begin position="23"/>
        <end position="72"/>
    </location>
</feature>
<evidence type="ECO:0000256" key="1">
    <source>
        <dbReference type="SAM" id="MobiDB-lite"/>
    </source>
</evidence>